<dbReference type="GO" id="GO:0007165">
    <property type="term" value="P:signal transduction"/>
    <property type="evidence" value="ECO:0007669"/>
    <property type="project" value="InterPro"/>
</dbReference>
<keyword evidence="1" id="KW-0343">GTPase activation</keyword>
<evidence type="ECO:0000256" key="1">
    <source>
        <dbReference type="ARBA" id="ARBA00022468"/>
    </source>
</evidence>
<dbReference type="InterPro" id="IPR054713">
    <property type="entry name" value="GMIP/FCHO2-like_FCH"/>
</dbReference>
<dbReference type="PROSITE" id="PS50238">
    <property type="entry name" value="RHOGAP"/>
    <property type="match status" value="1"/>
</dbReference>
<reference evidence="12" key="2">
    <citation type="submission" date="2019-04" db="EMBL/GenBank/DDBJ databases">
        <authorList>
            <person name="Howe K."/>
            <person name="Paulini M."/>
            <person name="Williams G."/>
        </authorList>
    </citation>
    <scope>NUCLEOTIDE SEQUENCE [LARGE SCALE GENOMIC DNA]</scope>
    <source>
        <strain evidence="12">FR3</strain>
    </source>
</reference>
<dbReference type="GO" id="GO:0150106">
    <property type="term" value="P:regulation of protein localization to cell-cell junction"/>
    <property type="evidence" value="ECO:0007669"/>
    <property type="project" value="EnsemblMetazoa"/>
</dbReference>
<dbReference type="Pfam" id="PF00620">
    <property type="entry name" value="RhoGAP"/>
    <property type="match status" value="1"/>
</dbReference>
<dbReference type="InterPro" id="IPR001060">
    <property type="entry name" value="FCH_dom"/>
</dbReference>
<feature type="domain" description="F-BAR" evidence="11">
    <location>
        <begin position="199"/>
        <end position="466"/>
    </location>
</feature>
<dbReference type="InterPro" id="IPR031160">
    <property type="entry name" value="F_BAR_dom"/>
</dbReference>
<proteinExistence type="predicted"/>
<keyword evidence="5 6" id="KW-0175">Coiled coil</keyword>
<dbReference type="GO" id="GO:0005911">
    <property type="term" value="C:cell-cell junction"/>
    <property type="evidence" value="ECO:0007669"/>
    <property type="project" value="EnsemblMetazoa"/>
</dbReference>
<evidence type="ECO:0000259" key="10">
    <source>
        <dbReference type="PROSITE" id="PS50238"/>
    </source>
</evidence>
<feature type="region of interest" description="Disordered" evidence="8">
    <location>
        <begin position="894"/>
        <end position="916"/>
    </location>
</feature>
<reference evidence="13" key="1">
    <citation type="journal article" date="2007" name="Science">
        <title>Draft genome of the filarial nematode parasite Brugia malayi.</title>
        <authorList>
            <person name="Ghedin E."/>
            <person name="Wang S."/>
            <person name="Spiro D."/>
            <person name="Caler E."/>
            <person name="Zhao Q."/>
            <person name="Crabtree J."/>
            <person name="Allen J.E."/>
            <person name="Delcher A.L."/>
            <person name="Guiliano D.B."/>
            <person name="Miranda-Saavedra D."/>
            <person name="Angiuoli S.V."/>
            <person name="Creasy T."/>
            <person name="Amedeo P."/>
            <person name="Haas B."/>
            <person name="El-Sayed N.M."/>
            <person name="Wortman J.R."/>
            <person name="Feldblyum T."/>
            <person name="Tallon L."/>
            <person name="Schatz M."/>
            <person name="Shumway M."/>
            <person name="Koo H."/>
            <person name="Salzberg S.L."/>
            <person name="Schobel S."/>
            <person name="Pertea M."/>
            <person name="Pop M."/>
            <person name="White O."/>
            <person name="Barton G.J."/>
            <person name="Carlow C.K."/>
            <person name="Crawford M.J."/>
            <person name="Daub J."/>
            <person name="Dimmic M.W."/>
            <person name="Estes C.F."/>
            <person name="Foster J.M."/>
            <person name="Ganatra M."/>
            <person name="Gregory W.F."/>
            <person name="Johnson N.M."/>
            <person name="Jin J."/>
            <person name="Komuniecki R."/>
            <person name="Korf I."/>
            <person name="Kumar S."/>
            <person name="Laney S."/>
            <person name="Li B.W."/>
            <person name="Li W."/>
            <person name="Lindblom T.H."/>
            <person name="Lustigman S."/>
            <person name="Ma D."/>
            <person name="Maina C.V."/>
            <person name="Martin D.M."/>
            <person name="McCarter J.P."/>
            <person name="McReynolds L."/>
            <person name="Mitreva M."/>
            <person name="Nutman T.B."/>
            <person name="Parkinson J."/>
            <person name="Peregrin-Alvarez J.M."/>
            <person name="Poole C."/>
            <person name="Ren Q."/>
            <person name="Saunders L."/>
            <person name="Sluder A.E."/>
            <person name="Smith K."/>
            <person name="Stanke M."/>
            <person name="Unnasch T.R."/>
            <person name="Ware J."/>
            <person name="Wei A.D."/>
            <person name="Weil G."/>
            <person name="Williams D.J."/>
            <person name="Zhang Y."/>
            <person name="Williams S.A."/>
            <person name="Fraser-Liggett C."/>
            <person name="Slatko B."/>
            <person name="Blaxter M.L."/>
            <person name="Scott A.L."/>
        </authorList>
    </citation>
    <scope>NUCLEOTIDE SEQUENCE</scope>
    <source>
        <strain evidence="13">FR3</strain>
    </source>
</reference>
<dbReference type="GO" id="GO:0008270">
    <property type="term" value="F:zinc ion binding"/>
    <property type="evidence" value="ECO:0007669"/>
    <property type="project" value="UniProtKB-KW"/>
</dbReference>
<dbReference type="SUPFAM" id="SSF48350">
    <property type="entry name" value="GTPase activation domain, GAP"/>
    <property type="match status" value="1"/>
</dbReference>
<accession>A0A4E9FBC7</accession>
<dbReference type="PROSITE" id="PS50081">
    <property type="entry name" value="ZF_DAG_PE_2"/>
    <property type="match status" value="1"/>
</dbReference>
<dbReference type="GO" id="GO:0016324">
    <property type="term" value="C:apical plasma membrane"/>
    <property type="evidence" value="ECO:0007669"/>
    <property type="project" value="EnsemblMetazoa"/>
</dbReference>
<dbReference type="OrthoDB" id="79452at2759"/>
<dbReference type="SUPFAM" id="SSF57889">
    <property type="entry name" value="Cysteine-rich domain"/>
    <property type="match status" value="1"/>
</dbReference>
<dbReference type="KEGG" id="bmy:BM_BM12270"/>
<dbReference type="Pfam" id="PF24235">
    <property type="entry name" value="RHG29_45_N"/>
    <property type="match status" value="1"/>
</dbReference>
<dbReference type="Pfam" id="PF22699">
    <property type="entry name" value="GMIP-like_FCH"/>
    <property type="match status" value="1"/>
</dbReference>
<dbReference type="Gene3D" id="3.30.60.20">
    <property type="match status" value="1"/>
</dbReference>
<evidence type="ECO:0000256" key="6">
    <source>
        <dbReference type="PROSITE-ProRule" id="PRU01077"/>
    </source>
</evidence>
<dbReference type="GeneID" id="6097282"/>
<dbReference type="WBParaSite" id="Bm12270a.1">
    <property type="protein sequence ID" value="Bm12270a.1"/>
    <property type="gene ID" value="WBGene00232531"/>
</dbReference>
<evidence type="ECO:0000256" key="7">
    <source>
        <dbReference type="SAM" id="Coils"/>
    </source>
</evidence>
<keyword evidence="13" id="KW-1185">Reference proteome</keyword>
<dbReference type="GO" id="GO:0051056">
    <property type="term" value="P:regulation of small GTPase mediated signal transduction"/>
    <property type="evidence" value="ECO:0007669"/>
    <property type="project" value="UniProtKB-ARBA"/>
</dbReference>
<dbReference type="CDD" id="cd20816">
    <property type="entry name" value="C1_GMIP-like"/>
    <property type="match status" value="1"/>
</dbReference>
<dbReference type="InterPro" id="IPR000198">
    <property type="entry name" value="RhoGAP_dom"/>
</dbReference>
<feature type="domain" description="Rho-GAP" evidence="10">
    <location>
        <begin position="613"/>
        <end position="813"/>
    </location>
</feature>
<dbReference type="Gene3D" id="1.20.1270.60">
    <property type="entry name" value="Arfaptin homology (AH) domain/BAR domain"/>
    <property type="match status" value="1"/>
</dbReference>
<evidence type="ECO:0000256" key="3">
    <source>
        <dbReference type="ARBA" id="ARBA00022771"/>
    </source>
</evidence>
<dbReference type="PANTHER" id="PTHR15228:SF25">
    <property type="entry name" value="F-BAR DOMAIN-CONTAINING PROTEIN"/>
    <property type="match status" value="1"/>
</dbReference>
<evidence type="ECO:0000256" key="5">
    <source>
        <dbReference type="ARBA" id="ARBA00023054"/>
    </source>
</evidence>
<organism evidence="12">
    <name type="scientific">Brugia malayi</name>
    <name type="common">Filarial nematode worm</name>
    <dbReference type="NCBI Taxonomy" id="6279"/>
    <lineage>
        <taxon>Eukaryota</taxon>
        <taxon>Metazoa</taxon>
        <taxon>Ecdysozoa</taxon>
        <taxon>Nematoda</taxon>
        <taxon>Chromadorea</taxon>
        <taxon>Rhabditida</taxon>
        <taxon>Spirurina</taxon>
        <taxon>Spiruromorpha</taxon>
        <taxon>Filarioidea</taxon>
        <taxon>Onchocercidae</taxon>
        <taxon>Brugia</taxon>
    </lineage>
</organism>
<feature type="compositionally biased region" description="Low complexity" evidence="8">
    <location>
        <begin position="901"/>
        <end position="916"/>
    </location>
</feature>
<reference evidence="14" key="3">
    <citation type="submission" date="2019-12" db="UniProtKB">
        <authorList>
            <consortium name="WormBaseParasite"/>
        </authorList>
    </citation>
    <scope>IDENTIFICATION</scope>
</reference>
<dbReference type="EMBL" id="CAAKNF010000193">
    <property type="protein sequence ID" value="VIO93358.1"/>
    <property type="molecule type" value="Genomic_DNA"/>
</dbReference>
<feature type="domain" description="Phorbol-ester/DAG-type" evidence="9">
    <location>
        <begin position="549"/>
        <end position="594"/>
    </location>
</feature>
<dbReference type="GO" id="GO:0010631">
    <property type="term" value="P:epithelial cell migration"/>
    <property type="evidence" value="ECO:0007669"/>
    <property type="project" value="EnsemblMetazoa"/>
</dbReference>
<keyword evidence="4" id="KW-0862">Zinc</keyword>
<dbReference type="GO" id="GO:0045986">
    <property type="term" value="P:negative regulation of smooth muscle contraction"/>
    <property type="evidence" value="ECO:0007669"/>
    <property type="project" value="EnsemblMetazoa"/>
</dbReference>
<dbReference type="Gene3D" id="1.10.555.10">
    <property type="entry name" value="Rho GTPase activation protein"/>
    <property type="match status" value="1"/>
</dbReference>
<dbReference type="InterPro" id="IPR027267">
    <property type="entry name" value="AH/BAR_dom_sf"/>
</dbReference>
<dbReference type="SMART" id="SM00324">
    <property type="entry name" value="RhoGAP"/>
    <property type="match status" value="1"/>
</dbReference>
<dbReference type="RefSeq" id="XP_042934238.1">
    <property type="nucleotide sequence ID" value="XM_043078304.1"/>
</dbReference>
<name>A0A4E9FBC7_BRUMA</name>
<keyword evidence="3" id="KW-0863">Zinc-finger</keyword>
<dbReference type="SMART" id="SM00055">
    <property type="entry name" value="FCH"/>
    <property type="match status" value="1"/>
</dbReference>
<protein>
    <submittedName>
        <fullName evidence="14">BMA-TAG-341</fullName>
    </submittedName>
    <submittedName>
        <fullName evidence="12">RhoGAP domain containing protein</fullName>
    </submittedName>
</protein>
<dbReference type="GO" id="GO:0007043">
    <property type="term" value="P:cell-cell junction assembly"/>
    <property type="evidence" value="ECO:0007669"/>
    <property type="project" value="EnsemblMetazoa"/>
</dbReference>
<feature type="compositionally biased region" description="Low complexity" evidence="8">
    <location>
        <begin position="494"/>
        <end position="507"/>
    </location>
</feature>
<feature type="coiled-coil region" evidence="7">
    <location>
        <begin position="362"/>
        <end position="413"/>
    </location>
</feature>
<evidence type="ECO:0000256" key="4">
    <source>
        <dbReference type="ARBA" id="ARBA00022833"/>
    </source>
</evidence>
<dbReference type="Proteomes" id="UP000006672">
    <property type="component" value="Unassembled WGS sequence"/>
</dbReference>
<dbReference type="InterPro" id="IPR002219">
    <property type="entry name" value="PKC_DAG/PE"/>
</dbReference>
<dbReference type="CTD" id="6097282"/>
<feature type="region of interest" description="Disordered" evidence="8">
    <location>
        <begin position="962"/>
        <end position="987"/>
    </location>
</feature>
<feature type="compositionally biased region" description="Basic residues" evidence="8">
    <location>
        <begin position="1"/>
        <end position="11"/>
    </location>
</feature>
<dbReference type="SMART" id="SM00109">
    <property type="entry name" value="C1"/>
    <property type="match status" value="1"/>
</dbReference>
<dbReference type="STRING" id="6279.A0A5S6P925"/>
<evidence type="ECO:0000259" key="9">
    <source>
        <dbReference type="PROSITE" id="PS50081"/>
    </source>
</evidence>
<dbReference type="InterPro" id="IPR046349">
    <property type="entry name" value="C1-like_sf"/>
</dbReference>
<evidence type="ECO:0000259" key="11">
    <source>
        <dbReference type="PROSITE" id="PS51741"/>
    </source>
</evidence>
<keyword evidence="2" id="KW-0479">Metal-binding</keyword>
<dbReference type="InterPro" id="IPR057028">
    <property type="entry name" value="RHG29_45_N"/>
</dbReference>
<dbReference type="InterPro" id="IPR051025">
    <property type="entry name" value="RhoGAP"/>
</dbReference>
<dbReference type="GO" id="GO:1905871">
    <property type="term" value="P:regulation of protein localization to cell leading edge"/>
    <property type="evidence" value="ECO:0007669"/>
    <property type="project" value="EnsemblMetazoa"/>
</dbReference>
<evidence type="ECO:0000256" key="8">
    <source>
        <dbReference type="SAM" id="MobiDB-lite"/>
    </source>
</evidence>
<dbReference type="GO" id="GO:0005096">
    <property type="term" value="F:GTPase activator activity"/>
    <property type="evidence" value="ECO:0007669"/>
    <property type="project" value="UniProtKB-KW"/>
</dbReference>
<dbReference type="SUPFAM" id="SSF103657">
    <property type="entry name" value="BAR/IMD domain-like"/>
    <property type="match status" value="1"/>
</dbReference>
<dbReference type="PROSITE" id="PS51741">
    <property type="entry name" value="F_BAR"/>
    <property type="match status" value="1"/>
</dbReference>
<accession>A0A5S6P925</accession>
<dbReference type="Pfam" id="PF00130">
    <property type="entry name" value="C1_1"/>
    <property type="match status" value="1"/>
</dbReference>
<feature type="region of interest" description="Disordered" evidence="8">
    <location>
        <begin position="481"/>
        <end position="509"/>
    </location>
</feature>
<gene>
    <name evidence="12 14" type="primary">Bma-spv-1</name>
    <name evidence="12" type="ORF">BM_BM12270</name>
</gene>
<dbReference type="PANTHER" id="PTHR15228">
    <property type="entry name" value="SPERMATHECAL PHYSIOLOGY VARIANT"/>
    <property type="match status" value="1"/>
</dbReference>
<evidence type="ECO:0000313" key="12">
    <source>
        <dbReference type="EMBL" id="VIO93358.1"/>
    </source>
</evidence>
<dbReference type="AlphaFoldDB" id="A0A4E9FBC7"/>
<feature type="region of interest" description="Disordered" evidence="8">
    <location>
        <begin position="1"/>
        <end position="27"/>
    </location>
</feature>
<evidence type="ECO:0000256" key="2">
    <source>
        <dbReference type="ARBA" id="ARBA00022723"/>
    </source>
</evidence>
<sequence length="1071" mass="121627">MRRFSQRKSRTRGTIIRGNTMSSSSLSSKHDFSYTDNDYDYFLSDALVNDIENFANHAERLRQSLDPSINANDGKSMCVSVHSALSMVSQTVRDLLVRYPAFKTTHVLLPASQLIHSVKELNFDNSNVDASRTLSCLEKLEAAVGNTLKQSLRPRTTKYTTATLGHKSKHDGLKNGRVLIRRHSAFQPKNHDNCFINLEEMDRMVADRSDGIDLAFERAKAWTKYCKDLLNHVSRRVQLDLEHAKRVQNLANQSKTAISEHYLPLKDVFENSFENDITFCEQTQEAVKYIQDRFIKSLELRRDDHERQRRSLKNEWLRVTKQVKDTQQELQRARTLLGSRDDGYRKAQEISIRTECTGPAVGSELLRRRKELEKRRKNEEEALNKRDEAQNQVERLEVELERRQNHMEDTKVRIVGQLRELVYRCDQTTKACSTHYFQALANLWVPQPGKYHEFADATRTYIPGAEYMSFLQNLPRRTVSTGSLFRGDNGDGISSENQTSSSSSVSSQRRNAIDLMDQDVIFERKQKKNAARLFEHAAFEGPNTEIARSHTLQRTRQPTKCAHCETLSLLSTVQCSKCGMTWHKSCLPRITVPCDQNPKSFSDSSRRTSVFGVPLCSQLNGPSRLVPVVLERCVDELQKRGLKVKGIYRTCGVKSKIEQICEDFERANSDNEVDLSNYHPMNIASVIKLYLRKLPEPLLTHELYDEWIAFAEKNLVEEDPEIVDHIRLLMKKLPSRNVDALQFLLLHLKRVTWFEMDNLMTASNLGAVITPSMIWKHPSPSPLSNSNNNSFLSSAHLMSKAVELIIKYAFEVFNVDIAEDRRIFFQQYPDAVDSLSVDPELDDRLCEGEGIVDEDLLEDETDVVCSTFLPQPPTPDLLKNTSRNKNEAYHINEDIDLDTPSGSARASGSSQSGGLSARAYSLSDRLGHVIEKGNVDISGNATRLRSRIDKKRSYTTSILVSPHPDRKLALPQRQHSAEDNYPPNISSGDVTVEVSKDQFYMPSVTDDCRHKSAGHEQLILMGLCSRLNIVGKDSENSHTTVESKPDTGSNNQCIHPTGTAALFHGADVSYI</sequence>
<dbReference type="InterPro" id="IPR008936">
    <property type="entry name" value="Rho_GTPase_activation_prot"/>
</dbReference>
<evidence type="ECO:0000313" key="13">
    <source>
        <dbReference type="Proteomes" id="UP000006672"/>
    </source>
</evidence>
<evidence type="ECO:0000313" key="14">
    <source>
        <dbReference type="WBParaSite" id="Bm12270a.1"/>
    </source>
</evidence>